<comment type="caution">
    <text evidence="2">The sequence shown here is derived from an EMBL/GenBank/DDBJ whole genome shotgun (WGS) entry which is preliminary data.</text>
</comment>
<evidence type="ECO:0000256" key="1">
    <source>
        <dbReference type="SAM" id="MobiDB-lite"/>
    </source>
</evidence>
<keyword evidence="3" id="KW-1185">Reference proteome</keyword>
<sequence length="146" mass="16282">MSDYSRSRADALLLFAEAAGALARSCLDPHRSSNPVCRPAWIRAGSELPRIENKPARNYLVDKDGSKDKGRSAHVNVQHRWESPVCPRRAEGWRSVDRSVPETRRSTVSPTGNESGSLFDVWRGGGVTTHQGNKERNFSTDTKMFN</sequence>
<proteinExistence type="predicted"/>
<feature type="region of interest" description="Disordered" evidence="1">
    <location>
        <begin position="92"/>
        <end position="146"/>
    </location>
</feature>
<feature type="region of interest" description="Disordered" evidence="1">
    <location>
        <begin position="60"/>
        <end position="79"/>
    </location>
</feature>
<feature type="compositionally biased region" description="Polar residues" evidence="1">
    <location>
        <begin position="106"/>
        <end position="116"/>
    </location>
</feature>
<evidence type="ECO:0000313" key="3">
    <source>
        <dbReference type="Proteomes" id="UP001153269"/>
    </source>
</evidence>
<name>A0A9N7UW45_PLEPL</name>
<feature type="compositionally biased region" description="Basic and acidic residues" evidence="1">
    <location>
        <begin position="60"/>
        <end position="71"/>
    </location>
</feature>
<organism evidence="2 3">
    <name type="scientific">Pleuronectes platessa</name>
    <name type="common">European plaice</name>
    <dbReference type="NCBI Taxonomy" id="8262"/>
    <lineage>
        <taxon>Eukaryota</taxon>
        <taxon>Metazoa</taxon>
        <taxon>Chordata</taxon>
        <taxon>Craniata</taxon>
        <taxon>Vertebrata</taxon>
        <taxon>Euteleostomi</taxon>
        <taxon>Actinopterygii</taxon>
        <taxon>Neopterygii</taxon>
        <taxon>Teleostei</taxon>
        <taxon>Neoteleostei</taxon>
        <taxon>Acanthomorphata</taxon>
        <taxon>Carangaria</taxon>
        <taxon>Pleuronectiformes</taxon>
        <taxon>Pleuronectoidei</taxon>
        <taxon>Pleuronectidae</taxon>
        <taxon>Pleuronectes</taxon>
    </lineage>
</organism>
<evidence type="ECO:0000313" key="2">
    <source>
        <dbReference type="EMBL" id="CAB1438297.1"/>
    </source>
</evidence>
<reference evidence="2" key="1">
    <citation type="submission" date="2020-03" db="EMBL/GenBank/DDBJ databases">
        <authorList>
            <person name="Weist P."/>
        </authorList>
    </citation>
    <scope>NUCLEOTIDE SEQUENCE</scope>
</reference>
<protein>
    <submittedName>
        <fullName evidence="2">Uncharacterized protein</fullName>
    </submittedName>
</protein>
<dbReference type="EMBL" id="CADEAL010002135">
    <property type="protein sequence ID" value="CAB1438297.1"/>
    <property type="molecule type" value="Genomic_DNA"/>
</dbReference>
<dbReference type="Proteomes" id="UP001153269">
    <property type="component" value="Unassembled WGS sequence"/>
</dbReference>
<feature type="compositionally biased region" description="Basic and acidic residues" evidence="1">
    <location>
        <begin position="92"/>
        <end position="105"/>
    </location>
</feature>
<accession>A0A9N7UW45</accession>
<gene>
    <name evidence="2" type="ORF">PLEPLA_LOCUS26238</name>
</gene>
<dbReference type="AlphaFoldDB" id="A0A9N7UW45"/>